<feature type="compositionally biased region" description="Low complexity" evidence="8">
    <location>
        <begin position="262"/>
        <end position="274"/>
    </location>
</feature>
<evidence type="ECO:0000256" key="3">
    <source>
        <dbReference type="ARBA" id="ARBA00022692"/>
    </source>
</evidence>
<evidence type="ECO:0000256" key="1">
    <source>
        <dbReference type="ARBA" id="ARBA00004651"/>
    </source>
</evidence>
<feature type="domain" description="MotA/TolQ/ExbB proton channel" evidence="10">
    <location>
        <begin position="108"/>
        <end position="219"/>
    </location>
</feature>
<dbReference type="GO" id="GO:0006935">
    <property type="term" value="P:chemotaxis"/>
    <property type="evidence" value="ECO:0007669"/>
    <property type="project" value="InterPro"/>
</dbReference>
<evidence type="ECO:0000256" key="2">
    <source>
        <dbReference type="ARBA" id="ARBA00022475"/>
    </source>
</evidence>
<evidence type="ECO:0000313" key="13">
    <source>
        <dbReference type="Proteomes" id="UP000654670"/>
    </source>
</evidence>
<dbReference type="InterPro" id="IPR047055">
    <property type="entry name" value="MotA-like"/>
</dbReference>
<dbReference type="PANTHER" id="PTHR30433:SF3">
    <property type="entry name" value="MOTILITY PROTEIN A"/>
    <property type="match status" value="1"/>
</dbReference>
<reference evidence="12" key="1">
    <citation type="journal article" date="2014" name="Int. J. Syst. Evol. Microbiol.">
        <title>Complete genome sequence of Corynebacterium casei LMG S-19264T (=DSM 44701T), isolated from a smear-ripened cheese.</title>
        <authorList>
            <consortium name="US DOE Joint Genome Institute (JGI-PGF)"/>
            <person name="Walter F."/>
            <person name="Albersmeier A."/>
            <person name="Kalinowski J."/>
            <person name="Ruckert C."/>
        </authorList>
    </citation>
    <scope>NUCLEOTIDE SEQUENCE</scope>
    <source>
        <strain evidence="12">JCM 15325</strain>
    </source>
</reference>
<dbReference type="Pfam" id="PF01618">
    <property type="entry name" value="MotA_ExbB"/>
    <property type="match status" value="1"/>
</dbReference>
<keyword evidence="7" id="KW-0653">Protein transport</keyword>
<keyword evidence="7" id="KW-0813">Transport</keyword>
<keyword evidence="3 9" id="KW-0812">Transmembrane</keyword>
<proteinExistence type="inferred from homology"/>
<evidence type="ECO:0000256" key="9">
    <source>
        <dbReference type="SAM" id="Phobius"/>
    </source>
</evidence>
<dbReference type="AlphaFoldDB" id="A0A917SBV1"/>
<dbReference type="GO" id="GO:0015031">
    <property type="term" value="P:protein transport"/>
    <property type="evidence" value="ECO:0007669"/>
    <property type="project" value="UniProtKB-KW"/>
</dbReference>
<comment type="similarity">
    <text evidence="7">Belongs to the exbB/tolQ family.</text>
</comment>
<reference evidence="12" key="2">
    <citation type="submission" date="2020-09" db="EMBL/GenBank/DDBJ databases">
        <authorList>
            <person name="Sun Q."/>
            <person name="Ohkuma M."/>
        </authorList>
    </citation>
    <scope>NUCLEOTIDE SEQUENCE</scope>
    <source>
        <strain evidence="12">JCM 15325</strain>
    </source>
</reference>
<keyword evidence="2" id="KW-1003">Cell membrane</keyword>
<evidence type="ECO:0000256" key="8">
    <source>
        <dbReference type="SAM" id="MobiDB-lite"/>
    </source>
</evidence>
<dbReference type="InterPro" id="IPR002898">
    <property type="entry name" value="MotA_ExbB_proton_chnl"/>
</dbReference>
<keyword evidence="5 9" id="KW-1133">Transmembrane helix</keyword>
<evidence type="ECO:0000259" key="11">
    <source>
        <dbReference type="Pfam" id="PF20560"/>
    </source>
</evidence>
<evidence type="ECO:0000256" key="6">
    <source>
        <dbReference type="ARBA" id="ARBA00023136"/>
    </source>
</evidence>
<dbReference type="PANTHER" id="PTHR30433">
    <property type="entry name" value="CHEMOTAXIS PROTEIN MOTA"/>
    <property type="match status" value="1"/>
</dbReference>
<feature type="region of interest" description="Disordered" evidence="8">
    <location>
        <begin position="255"/>
        <end position="282"/>
    </location>
</feature>
<organism evidence="12 13">
    <name type="scientific">Sporolactobacillus putidus</name>
    <dbReference type="NCBI Taxonomy" id="492735"/>
    <lineage>
        <taxon>Bacteria</taxon>
        <taxon>Bacillati</taxon>
        <taxon>Bacillota</taxon>
        <taxon>Bacilli</taxon>
        <taxon>Bacillales</taxon>
        <taxon>Sporolactobacillaceae</taxon>
        <taxon>Sporolactobacillus</taxon>
    </lineage>
</organism>
<keyword evidence="13" id="KW-1185">Reference proteome</keyword>
<dbReference type="EMBL" id="BMOK01000024">
    <property type="protein sequence ID" value="GGL65692.1"/>
    <property type="molecule type" value="Genomic_DNA"/>
</dbReference>
<evidence type="ECO:0000256" key="7">
    <source>
        <dbReference type="RuleBase" id="RU004057"/>
    </source>
</evidence>
<feature type="transmembrane region" description="Helical" evidence="9">
    <location>
        <begin position="32"/>
        <end position="54"/>
    </location>
</feature>
<keyword evidence="4" id="KW-0283">Flagellar rotation</keyword>
<evidence type="ECO:0000259" key="10">
    <source>
        <dbReference type="Pfam" id="PF01618"/>
    </source>
</evidence>
<comment type="subcellular location">
    <subcellularLocation>
        <location evidence="1">Cell membrane</location>
        <topology evidence="1">Multi-pass membrane protein</topology>
    </subcellularLocation>
    <subcellularLocation>
        <location evidence="7">Membrane</location>
        <topology evidence="7">Multi-pass membrane protein</topology>
    </subcellularLocation>
</comment>
<dbReference type="NCBIfam" id="NF006583">
    <property type="entry name" value="PRK09109.1"/>
    <property type="match status" value="1"/>
</dbReference>
<evidence type="ECO:0000313" key="12">
    <source>
        <dbReference type="EMBL" id="GGL65692.1"/>
    </source>
</evidence>
<dbReference type="InterPro" id="IPR046786">
    <property type="entry name" value="MotA_N"/>
</dbReference>
<evidence type="ECO:0000256" key="5">
    <source>
        <dbReference type="ARBA" id="ARBA00022989"/>
    </source>
</evidence>
<dbReference type="Proteomes" id="UP000654670">
    <property type="component" value="Unassembled WGS sequence"/>
</dbReference>
<evidence type="ECO:0000256" key="4">
    <source>
        <dbReference type="ARBA" id="ARBA00022779"/>
    </source>
</evidence>
<keyword evidence="6 9" id="KW-0472">Membrane</keyword>
<feature type="domain" description="Motility protein A N-terminal" evidence="11">
    <location>
        <begin position="9"/>
        <end position="91"/>
    </location>
</feature>
<comment type="caution">
    <text evidence="12">The sequence shown here is derived from an EMBL/GenBank/DDBJ whole genome shotgun (WGS) entry which is preliminary data.</text>
</comment>
<feature type="transmembrane region" description="Helical" evidence="9">
    <location>
        <begin position="152"/>
        <end position="173"/>
    </location>
</feature>
<gene>
    <name evidence="12" type="ORF">GCM10007968_32110</name>
</gene>
<dbReference type="Pfam" id="PF20560">
    <property type="entry name" value="MotA_N"/>
    <property type="match status" value="1"/>
</dbReference>
<dbReference type="GO" id="GO:0005886">
    <property type="term" value="C:plasma membrane"/>
    <property type="evidence" value="ECO:0007669"/>
    <property type="project" value="UniProtKB-SubCell"/>
</dbReference>
<sequence length="282" mass="30293">MTYMEVSTVIGLLVGVLSLLAGFLLEGGSFGALFKVTALLIVFGGTIGAVIISFPGKTLKRIPFIIKYAFVKPKADPGETIEQLIGLANISRREGLLALESELEKFSDDDFMSNGVQMVVDGVDSDVIDDILNRDIELYEQQILSMGRMFEAAGGFSPTMGIIGTVMGLVHVLGSLTNPGNLGPAIAVAFIATLYGVSGANIIFLPIFNKIKANLAKDVLIRQIKAEGILSIQFGENTLILRKKLFAFLSPEEREKVGTRLEGSAGESEWSEGSYQEAASHE</sequence>
<accession>A0A917SBV1</accession>
<protein>
    <submittedName>
        <fullName evidence="12">Motility protein A</fullName>
    </submittedName>
</protein>
<name>A0A917SBV1_9BACL</name>
<feature type="transmembrane region" description="Helical" evidence="9">
    <location>
        <begin position="185"/>
        <end position="208"/>
    </location>
</feature>
<dbReference type="GO" id="GO:0071978">
    <property type="term" value="P:bacterial-type flagellum-dependent swarming motility"/>
    <property type="evidence" value="ECO:0007669"/>
    <property type="project" value="InterPro"/>
</dbReference>